<name>A0A932HXP1_UNCTE</name>
<dbReference type="AlphaFoldDB" id="A0A932HXP1"/>
<evidence type="ECO:0000256" key="1">
    <source>
        <dbReference type="SAM" id="MobiDB-lite"/>
    </source>
</evidence>
<sequence length="65" mass="7239">MPEKGLLPAQIEEAMRLIYGLPVDARSRAAAEEVAKDLERLSGAELRPEEGLAMPRRRRAESAHE</sequence>
<dbReference type="EMBL" id="JACPUR010000013">
    <property type="protein sequence ID" value="MBI3126938.1"/>
    <property type="molecule type" value="Genomic_DNA"/>
</dbReference>
<evidence type="ECO:0000313" key="2">
    <source>
        <dbReference type="EMBL" id="MBI3126938.1"/>
    </source>
</evidence>
<feature type="region of interest" description="Disordered" evidence="1">
    <location>
        <begin position="42"/>
        <end position="65"/>
    </location>
</feature>
<comment type="caution">
    <text evidence="2">The sequence shown here is derived from an EMBL/GenBank/DDBJ whole genome shotgun (WGS) entry which is preliminary data.</text>
</comment>
<dbReference type="Proteomes" id="UP000782312">
    <property type="component" value="Unassembled WGS sequence"/>
</dbReference>
<proteinExistence type="predicted"/>
<organism evidence="2 3">
    <name type="scientific">Tectimicrobiota bacterium</name>
    <dbReference type="NCBI Taxonomy" id="2528274"/>
    <lineage>
        <taxon>Bacteria</taxon>
        <taxon>Pseudomonadati</taxon>
        <taxon>Nitrospinota/Tectimicrobiota group</taxon>
        <taxon>Candidatus Tectimicrobiota</taxon>
    </lineage>
</organism>
<reference evidence="2" key="1">
    <citation type="submission" date="2020-07" db="EMBL/GenBank/DDBJ databases">
        <title>Huge and variable diversity of episymbiotic CPR bacteria and DPANN archaea in groundwater ecosystems.</title>
        <authorList>
            <person name="He C.Y."/>
            <person name="Keren R."/>
            <person name="Whittaker M."/>
            <person name="Farag I.F."/>
            <person name="Doudna J."/>
            <person name="Cate J.H.D."/>
            <person name="Banfield J.F."/>
        </authorList>
    </citation>
    <scope>NUCLEOTIDE SEQUENCE</scope>
    <source>
        <strain evidence="2">NC_groundwater_763_Ag_S-0.2um_68_21</strain>
    </source>
</reference>
<evidence type="ECO:0000313" key="3">
    <source>
        <dbReference type="Proteomes" id="UP000782312"/>
    </source>
</evidence>
<protein>
    <submittedName>
        <fullName evidence="2">Uncharacterized protein</fullName>
    </submittedName>
</protein>
<accession>A0A932HXP1</accession>
<gene>
    <name evidence="2" type="ORF">HYZ11_04970</name>
</gene>